<proteinExistence type="predicted"/>
<keyword evidence="2" id="KW-0472">Membrane</keyword>
<sequence>MDPVVAQCMANPAVIDTLTEVIRSDPTFNAQLDGAIDQAALSYGGPGVLIGTAWPIIMAALMISSWRFKTSPSIRAGILLVAVILNIGDALNQSLGKTTSVFIMTGSNPHITTYKNLCIIFSQLRFGLLFWAAAYRFAAVYPSPRTRRNLVIGMAAISVGLTTLTMAIGLSELHKTETVSKTYWGVIIILPVIYVIIGMGVFTRTLRNAQKDIKSSTPSPMTHLQISNNILMGLTMVCCIVVVFVTQLLDSVENPYVIPTTLICGTFWTFLENAFELLTIFQKLQSAHSSAANQSSSRTGGKGKTGQSTKVLGGKGGMSASDLEP</sequence>
<evidence type="ECO:0000256" key="2">
    <source>
        <dbReference type="SAM" id="Phobius"/>
    </source>
</evidence>
<name>A0AAD5THM8_9FUNG</name>
<feature type="transmembrane region" description="Helical" evidence="2">
    <location>
        <begin position="255"/>
        <end position="275"/>
    </location>
</feature>
<keyword evidence="4" id="KW-1185">Reference proteome</keyword>
<feature type="transmembrane region" description="Helical" evidence="2">
    <location>
        <begin position="114"/>
        <end position="138"/>
    </location>
</feature>
<reference evidence="3" key="1">
    <citation type="submission" date="2020-05" db="EMBL/GenBank/DDBJ databases">
        <title>Phylogenomic resolution of chytrid fungi.</title>
        <authorList>
            <person name="Stajich J.E."/>
            <person name="Amses K."/>
            <person name="Simmons R."/>
            <person name="Seto K."/>
            <person name="Myers J."/>
            <person name="Bonds A."/>
            <person name="Quandt C.A."/>
            <person name="Barry K."/>
            <person name="Liu P."/>
            <person name="Grigoriev I."/>
            <person name="Longcore J.E."/>
            <person name="James T.Y."/>
        </authorList>
    </citation>
    <scope>NUCLEOTIDE SEQUENCE</scope>
    <source>
        <strain evidence="3">JEL0379</strain>
    </source>
</reference>
<feature type="transmembrane region" description="Helical" evidence="2">
    <location>
        <begin position="76"/>
        <end position="94"/>
    </location>
</feature>
<feature type="compositionally biased region" description="Low complexity" evidence="1">
    <location>
        <begin position="292"/>
        <end position="310"/>
    </location>
</feature>
<feature type="transmembrane region" description="Helical" evidence="2">
    <location>
        <begin position="182"/>
        <end position="206"/>
    </location>
</feature>
<feature type="transmembrane region" description="Helical" evidence="2">
    <location>
        <begin position="43"/>
        <end position="64"/>
    </location>
</feature>
<protein>
    <submittedName>
        <fullName evidence="3">Uncharacterized protein</fullName>
    </submittedName>
</protein>
<dbReference type="Proteomes" id="UP001212152">
    <property type="component" value="Unassembled WGS sequence"/>
</dbReference>
<gene>
    <name evidence="3" type="ORF">HDU87_004860</name>
</gene>
<feature type="transmembrane region" description="Helical" evidence="2">
    <location>
        <begin position="226"/>
        <end position="249"/>
    </location>
</feature>
<organism evidence="3 4">
    <name type="scientific">Geranomyces variabilis</name>
    <dbReference type="NCBI Taxonomy" id="109894"/>
    <lineage>
        <taxon>Eukaryota</taxon>
        <taxon>Fungi</taxon>
        <taxon>Fungi incertae sedis</taxon>
        <taxon>Chytridiomycota</taxon>
        <taxon>Chytridiomycota incertae sedis</taxon>
        <taxon>Chytridiomycetes</taxon>
        <taxon>Spizellomycetales</taxon>
        <taxon>Powellomycetaceae</taxon>
        <taxon>Geranomyces</taxon>
    </lineage>
</organism>
<evidence type="ECO:0000256" key="1">
    <source>
        <dbReference type="SAM" id="MobiDB-lite"/>
    </source>
</evidence>
<dbReference type="AlphaFoldDB" id="A0AAD5THM8"/>
<feature type="region of interest" description="Disordered" evidence="1">
    <location>
        <begin position="292"/>
        <end position="325"/>
    </location>
</feature>
<dbReference type="EMBL" id="JADGJQ010000038">
    <property type="protein sequence ID" value="KAJ3176721.1"/>
    <property type="molecule type" value="Genomic_DNA"/>
</dbReference>
<accession>A0AAD5THM8</accession>
<evidence type="ECO:0000313" key="4">
    <source>
        <dbReference type="Proteomes" id="UP001212152"/>
    </source>
</evidence>
<feature type="transmembrane region" description="Helical" evidence="2">
    <location>
        <begin position="150"/>
        <end position="170"/>
    </location>
</feature>
<evidence type="ECO:0000313" key="3">
    <source>
        <dbReference type="EMBL" id="KAJ3176721.1"/>
    </source>
</evidence>
<comment type="caution">
    <text evidence="3">The sequence shown here is derived from an EMBL/GenBank/DDBJ whole genome shotgun (WGS) entry which is preliminary data.</text>
</comment>
<keyword evidence="2" id="KW-0812">Transmembrane</keyword>
<keyword evidence="2" id="KW-1133">Transmembrane helix</keyword>